<dbReference type="EMBL" id="VJMI01011432">
    <property type="protein sequence ID" value="KAF0752806.1"/>
    <property type="molecule type" value="Genomic_DNA"/>
</dbReference>
<gene>
    <name evidence="2" type="ORF">AaE_005900</name>
</gene>
<feature type="non-terminal residue" evidence="2">
    <location>
        <position position="208"/>
    </location>
</feature>
<evidence type="ECO:0000313" key="3">
    <source>
        <dbReference type="Proteomes" id="UP000469452"/>
    </source>
</evidence>
<organism evidence="2 3">
    <name type="scientific">Aphanomyces astaci</name>
    <name type="common">Crayfish plague agent</name>
    <dbReference type="NCBI Taxonomy" id="112090"/>
    <lineage>
        <taxon>Eukaryota</taxon>
        <taxon>Sar</taxon>
        <taxon>Stramenopiles</taxon>
        <taxon>Oomycota</taxon>
        <taxon>Saprolegniomycetes</taxon>
        <taxon>Saprolegniales</taxon>
        <taxon>Verrucalvaceae</taxon>
        <taxon>Aphanomyces</taxon>
    </lineage>
</organism>
<dbReference type="InterPro" id="IPR050866">
    <property type="entry name" value="CNG_cation_channel"/>
</dbReference>
<accession>A0A6A5AIP9</accession>
<dbReference type="PANTHER" id="PTHR45638">
    <property type="entry name" value="CYCLIC NUCLEOTIDE-GATED CATION CHANNEL SUBUNIT A"/>
    <property type="match status" value="1"/>
</dbReference>
<dbReference type="GO" id="GO:0005221">
    <property type="term" value="F:intracellularly cyclic nucleotide-activated monoatomic cation channel activity"/>
    <property type="evidence" value="ECO:0007669"/>
    <property type="project" value="InterPro"/>
</dbReference>
<dbReference type="AlphaFoldDB" id="A0A6A5AIP9"/>
<keyword evidence="1" id="KW-1133">Transmembrane helix</keyword>
<dbReference type="Gene3D" id="1.10.287.70">
    <property type="match status" value="1"/>
</dbReference>
<keyword evidence="1" id="KW-0812">Transmembrane</keyword>
<evidence type="ECO:0000313" key="2">
    <source>
        <dbReference type="EMBL" id="KAF0752806.1"/>
    </source>
</evidence>
<protein>
    <recommendedName>
        <fullName evidence="4">Ion transport domain-containing protein</fullName>
    </recommendedName>
</protein>
<dbReference type="Proteomes" id="UP000469452">
    <property type="component" value="Unassembled WGS sequence"/>
</dbReference>
<feature type="transmembrane region" description="Helical" evidence="1">
    <location>
        <begin position="84"/>
        <end position="107"/>
    </location>
</feature>
<proteinExistence type="predicted"/>
<evidence type="ECO:0000256" key="1">
    <source>
        <dbReference type="SAM" id="Phobius"/>
    </source>
</evidence>
<name>A0A6A5AIP9_APHAT</name>
<dbReference type="PANTHER" id="PTHR45638:SF11">
    <property type="entry name" value="CYCLIC NUCLEOTIDE-GATED CATION CHANNEL SUBUNIT A"/>
    <property type="match status" value="1"/>
</dbReference>
<evidence type="ECO:0008006" key="4">
    <source>
        <dbReference type="Google" id="ProtNLM"/>
    </source>
</evidence>
<comment type="caution">
    <text evidence="2">The sequence shown here is derived from an EMBL/GenBank/DDBJ whole genome shotgun (WGS) entry which is preliminary data.</text>
</comment>
<sequence>MASTELSVLRRNEFEQIIKFFPDEWDDIYHRALAAQGQEESLLARMKANMRRDKLINLTRHSVTLYVTPPRETGVIPSGHPFRLAWTVLLAVAILYNLFVVVFRLAFLQYPSDATMSVLWTSNLLFDSVYFVDMYLNYWHFTVDLDGFVHLDMAESRAYYRQNHFRRNVLASLPLYYVGNTYAMALCRVPRLLRTAELPAMVTRFQLW</sequence>
<dbReference type="SUPFAM" id="SSF81324">
    <property type="entry name" value="Voltage-gated potassium channels"/>
    <property type="match status" value="1"/>
</dbReference>
<keyword evidence="1" id="KW-0472">Membrane</keyword>
<reference evidence="2 3" key="1">
    <citation type="submission" date="2019-06" db="EMBL/GenBank/DDBJ databases">
        <title>Genomics analysis of Aphanomyces spp. identifies a new class of oomycete effector associated with host adaptation.</title>
        <authorList>
            <person name="Gaulin E."/>
        </authorList>
    </citation>
    <scope>NUCLEOTIDE SEQUENCE [LARGE SCALE GENOMIC DNA]</scope>
    <source>
        <strain evidence="2 3">E</strain>
    </source>
</reference>
<dbReference type="GO" id="GO:0044877">
    <property type="term" value="F:protein-containing complex binding"/>
    <property type="evidence" value="ECO:0007669"/>
    <property type="project" value="TreeGrafter"/>
</dbReference>